<evidence type="ECO:0000313" key="3">
    <source>
        <dbReference type="Proteomes" id="UP001208570"/>
    </source>
</evidence>
<evidence type="ECO:0000256" key="1">
    <source>
        <dbReference type="SAM" id="Phobius"/>
    </source>
</evidence>
<feature type="transmembrane region" description="Helical" evidence="1">
    <location>
        <begin position="108"/>
        <end position="130"/>
    </location>
</feature>
<protein>
    <submittedName>
        <fullName evidence="2">Uncharacterized protein</fullName>
    </submittedName>
</protein>
<dbReference type="AlphaFoldDB" id="A0AAD9J486"/>
<proteinExistence type="predicted"/>
<keyword evidence="1" id="KW-0472">Membrane</keyword>
<name>A0AAD9J486_9ANNE</name>
<keyword evidence="1" id="KW-0812">Transmembrane</keyword>
<keyword evidence="1" id="KW-1133">Transmembrane helix</keyword>
<accession>A0AAD9J486</accession>
<reference evidence="2" key="1">
    <citation type="journal article" date="2023" name="Mol. Biol. Evol.">
        <title>Third-Generation Sequencing Reveals the Adaptive Role of the Epigenome in Three Deep-Sea Polychaetes.</title>
        <authorList>
            <person name="Perez M."/>
            <person name="Aroh O."/>
            <person name="Sun Y."/>
            <person name="Lan Y."/>
            <person name="Juniper S.K."/>
            <person name="Young C.R."/>
            <person name="Angers B."/>
            <person name="Qian P.Y."/>
        </authorList>
    </citation>
    <scope>NUCLEOTIDE SEQUENCE</scope>
    <source>
        <strain evidence="2">P08H-3</strain>
    </source>
</reference>
<evidence type="ECO:0000313" key="2">
    <source>
        <dbReference type="EMBL" id="KAK2145828.1"/>
    </source>
</evidence>
<dbReference type="EMBL" id="JAODUP010000655">
    <property type="protein sequence ID" value="KAK2145828.1"/>
    <property type="molecule type" value="Genomic_DNA"/>
</dbReference>
<gene>
    <name evidence="2" type="ORF">LSH36_655g01039</name>
</gene>
<comment type="caution">
    <text evidence="2">The sequence shown here is derived from an EMBL/GenBank/DDBJ whole genome shotgun (WGS) entry which is preliminary data.</text>
</comment>
<organism evidence="2 3">
    <name type="scientific">Paralvinella palmiformis</name>
    <dbReference type="NCBI Taxonomy" id="53620"/>
    <lineage>
        <taxon>Eukaryota</taxon>
        <taxon>Metazoa</taxon>
        <taxon>Spiralia</taxon>
        <taxon>Lophotrochozoa</taxon>
        <taxon>Annelida</taxon>
        <taxon>Polychaeta</taxon>
        <taxon>Sedentaria</taxon>
        <taxon>Canalipalpata</taxon>
        <taxon>Terebellida</taxon>
        <taxon>Terebelliformia</taxon>
        <taxon>Alvinellidae</taxon>
        <taxon>Paralvinella</taxon>
    </lineage>
</organism>
<dbReference type="Proteomes" id="UP001208570">
    <property type="component" value="Unassembled WGS sequence"/>
</dbReference>
<keyword evidence="3" id="KW-1185">Reference proteome</keyword>
<sequence>MTESWSELVENDNGTGDVGILAPYSNLSSSYIGNRTSDDVVYDIQSDNVTSGQLAAALAYDGNATLAPDVLSNAAVSMSPESTTPPGHVATTVIQNGAKLAMITDMQLHFIVVGCLFMVVVILALINLYIHFRSGGRVLMGVKIVGTERVTRRGGYTVKMTAKPNLFI</sequence>